<dbReference type="InterPro" id="IPR007686">
    <property type="entry name" value="YutG/PgpA"/>
</dbReference>
<dbReference type="Pfam" id="PF04608">
    <property type="entry name" value="PgpA"/>
    <property type="match status" value="1"/>
</dbReference>
<reference evidence="3 4" key="1">
    <citation type="submission" date="2017-09" db="EMBL/GenBank/DDBJ databases">
        <title>Depth-based differentiation of microbial function through sediment-hosted aquifers and enrichment of novel symbionts in the deep terrestrial subsurface.</title>
        <authorList>
            <person name="Probst A.J."/>
            <person name="Ladd B."/>
            <person name="Jarett J.K."/>
            <person name="Geller-Mcgrath D.E."/>
            <person name="Sieber C.M."/>
            <person name="Emerson J.B."/>
            <person name="Anantharaman K."/>
            <person name="Thomas B.C."/>
            <person name="Malmstrom R."/>
            <person name="Stieglmeier M."/>
            <person name="Klingl A."/>
            <person name="Woyke T."/>
            <person name="Ryan C.M."/>
            <person name="Banfield J.F."/>
        </authorList>
    </citation>
    <scope>NUCLEOTIDE SEQUENCE [LARGE SCALE GENOMIC DNA]</scope>
    <source>
        <strain evidence="3">CG23_combo_of_CG06-09_8_20_14_all_41_10</strain>
    </source>
</reference>
<dbReference type="GO" id="GO:0008962">
    <property type="term" value="F:phosphatidylglycerophosphatase activity"/>
    <property type="evidence" value="ECO:0007669"/>
    <property type="project" value="InterPro"/>
</dbReference>
<keyword evidence="1" id="KW-0472">Membrane</keyword>
<feature type="domain" description="YutG/PgpA" evidence="2">
    <location>
        <begin position="9"/>
        <end position="144"/>
    </location>
</feature>
<dbReference type="Proteomes" id="UP000231292">
    <property type="component" value="Unassembled WGS sequence"/>
</dbReference>
<sequence>MIKFLVKILSTFFYIGYLPFIPGTFGSLAGIVLFYLVKDNPVSYVFLAIVIIIAGFLVCGSAEKIMQKKDPRYVVIDEVSGMLLSLLFLPYDIKLVIIAFILFRILDTFKPFPAGRIERIKGSLGIMGDDLTAGLYTNIILQVVVRVISFKAS</sequence>
<evidence type="ECO:0000256" key="1">
    <source>
        <dbReference type="SAM" id="Phobius"/>
    </source>
</evidence>
<feature type="transmembrane region" description="Helical" evidence="1">
    <location>
        <begin position="83"/>
        <end position="106"/>
    </location>
</feature>
<dbReference type="PANTHER" id="PTHR36305">
    <property type="entry name" value="PHOSPHATIDYLGLYCEROPHOSPHATASE A"/>
    <property type="match status" value="1"/>
</dbReference>
<dbReference type="InterPro" id="IPR036681">
    <property type="entry name" value="PgpA-like_sf"/>
</dbReference>
<dbReference type="GO" id="GO:0006629">
    <property type="term" value="P:lipid metabolic process"/>
    <property type="evidence" value="ECO:0007669"/>
    <property type="project" value="InterPro"/>
</dbReference>
<dbReference type="EMBL" id="PCRK01000160">
    <property type="protein sequence ID" value="PIP18811.1"/>
    <property type="molecule type" value="Genomic_DNA"/>
</dbReference>
<gene>
    <name evidence="3" type="ORF">COX41_06225</name>
</gene>
<dbReference type="PIRSF" id="PIRSF006162">
    <property type="entry name" value="PgpA"/>
    <property type="match status" value="1"/>
</dbReference>
<proteinExistence type="predicted"/>
<dbReference type="PANTHER" id="PTHR36305:SF1">
    <property type="entry name" value="PHOSPHATIDYLGLYCEROPHOSPHATASE A"/>
    <property type="match status" value="1"/>
</dbReference>
<protein>
    <submittedName>
        <fullName evidence="3">Phosphatidylglycerophosphatase A</fullName>
    </submittedName>
</protein>
<dbReference type="SUPFAM" id="SSF101307">
    <property type="entry name" value="YutG-like"/>
    <property type="match status" value="1"/>
</dbReference>
<accession>A0A2G9YJV6</accession>
<dbReference type="CDD" id="cd06971">
    <property type="entry name" value="PgpA"/>
    <property type="match status" value="1"/>
</dbReference>
<keyword evidence="1" id="KW-0812">Transmembrane</keyword>
<evidence type="ECO:0000259" key="2">
    <source>
        <dbReference type="Pfam" id="PF04608"/>
    </source>
</evidence>
<comment type="caution">
    <text evidence="3">The sequence shown here is derived from an EMBL/GenBank/DDBJ whole genome shotgun (WGS) entry which is preliminary data.</text>
</comment>
<organism evidence="3 4">
    <name type="scientific">Candidatus Sherwoodlollariibacterium unditelluris</name>
    <dbReference type="NCBI Taxonomy" id="1974757"/>
    <lineage>
        <taxon>Bacteria</taxon>
        <taxon>Pseudomonadati</taxon>
        <taxon>Candidatus Omnitrophota</taxon>
        <taxon>Candidatus Sherwoodlollariibacterium</taxon>
    </lineage>
</organism>
<feature type="transmembrane region" description="Helical" evidence="1">
    <location>
        <begin position="42"/>
        <end position="62"/>
    </location>
</feature>
<keyword evidence="1" id="KW-1133">Transmembrane helix</keyword>
<name>A0A2G9YJV6_9BACT</name>
<evidence type="ECO:0000313" key="3">
    <source>
        <dbReference type="EMBL" id="PIP18811.1"/>
    </source>
</evidence>
<evidence type="ECO:0000313" key="4">
    <source>
        <dbReference type="Proteomes" id="UP000231292"/>
    </source>
</evidence>
<feature type="transmembrane region" description="Helical" evidence="1">
    <location>
        <begin position="12"/>
        <end position="36"/>
    </location>
</feature>
<dbReference type="InterPro" id="IPR026037">
    <property type="entry name" value="PgpA"/>
</dbReference>
<dbReference type="AlphaFoldDB" id="A0A2G9YJV6"/>